<dbReference type="PANTHER" id="PTHR39550">
    <property type="entry name" value="SLL0658 PROTEIN"/>
    <property type="match status" value="1"/>
</dbReference>
<dbReference type="EMBL" id="CZCZ02000017">
    <property type="protein sequence ID" value="CAC5345720.1"/>
    <property type="molecule type" value="Genomic_DNA"/>
</dbReference>
<dbReference type="Proteomes" id="UP000196521">
    <property type="component" value="Unassembled WGS sequence"/>
</dbReference>
<dbReference type="Pfam" id="PF11848">
    <property type="entry name" value="DUF3368"/>
    <property type="match status" value="1"/>
</dbReference>
<gene>
    <name evidence="1" type="ORF">PLAN_70297</name>
</gene>
<name>A0A6J7ZTM5_PLARU</name>
<dbReference type="PANTHER" id="PTHR39550:SF1">
    <property type="entry name" value="SLL0658 PROTEIN"/>
    <property type="match status" value="1"/>
</dbReference>
<comment type="caution">
    <text evidence="1">The sequence shown here is derived from an EMBL/GenBank/DDBJ whole genome shotgun (WGS) entry which is preliminary data.</text>
</comment>
<sequence>MPKVVISDASCLIILSKIGELDLLHLLYSQVYITPEIKSEFGESLPNWIIVETVRDKEYQKSLETKLDIGEASAIALAIEKIDSLVILDDLKARKVATELNLVFTGTLGVISKAKEQGYCDKIKPIIQKILQTNFRISQQVLNALLSRYGEN</sequence>
<evidence type="ECO:0008006" key="3">
    <source>
        <dbReference type="Google" id="ProtNLM"/>
    </source>
</evidence>
<accession>A0A6J7ZTM5</accession>
<keyword evidence="2" id="KW-1185">Reference proteome</keyword>
<reference evidence="1" key="1">
    <citation type="submission" date="2020-05" db="EMBL/GenBank/DDBJ databases">
        <authorList>
            <consortium name="Genoscope - CEA"/>
            <person name="William W."/>
        </authorList>
    </citation>
    <scope>NUCLEOTIDE SEQUENCE [LARGE SCALE GENOMIC DNA]</scope>
    <source>
        <strain evidence="1">PCC 7821</strain>
    </source>
</reference>
<dbReference type="RefSeq" id="WP_026797886.1">
    <property type="nucleotide sequence ID" value="NZ_LR812491.1"/>
</dbReference>
<dbReference type="InterPro" id="IPR021799">
    <property type="entry name" value="PIN-like_prokaryotic"/>
</dbReference>
<evidence type="ECO:0000313" key="1">
    <source>
        <dbReference type="EMBL" id="CAC5345720.1"/>
    </source>
</evidence>
<evidence type="ECO:0000313" key="2">
    <source>
        <dbReference type="Proteomes" id="UP000196521"/>
    </source>
</evidence>
<organism evidence="1 2">
    <name type="scientific">Planktothrix rubescens CCAP 1459/22</name>
    <dbReference type="NCBI Taxonomy" id="329571"/>
    <lineage>
        <taxon>Bacteria</taxon>
        <taxon>Bacillati</taxon>
        <taxon>Cyanobacteriota</taxon>
        <taxon>Cyanophyceae</taxon>
        <taxon>Oscillatoriophycideae</taxon>
        <taxon>Oscillatoriales</taxon>
        <taxon>Microcoleaceae</taxon>
        <taxon>Planktothrix</taxon>
    </lineage>
</organism>
<dbReference type="AlphaFoldDB" id="A0A6J7ZTM5"/>
<protein>
    <recommendedName>
        <fullName evidence="3">Nucleic acid-binding protein</fullName>
    </recommendedName>
</protein>
<proteinExistence type="predicted"/>